<protein>
    <submittedName>
        <fullName evidence="1">Uncharacterized protein</fullName>
    </submittedName>
</protein>
<organism evidence="1">
    <name type="scientific">uncultured Caudovirales phage</name>
    <dbReference type="NCBI Taxonomy" id="2100421"/>
    <lineage>
        <taxon>Viruses</taxon>
        <taxon>Duplodnaviria</taxon>
        <taxon>Heunggongvirae</taxon>
        <taxon>Uroviricota</taxon>
        <taxon>Caudoviricetes</taxon>
        <taxon>Peduoviridae</taxon>
        <taxon>Maltschvirus</taxon>
        <taxon>Maltschvirus maltsch</taxon>
    </lineage>
</organism>
<proteinExistence type="predicted"/>
<evidence type="ECO:0000313" key="1">
    <source>
        <dbReference type="EMBL" id="CAB5195013.1"/>
    </source>
</evidence>
<sequence>MTVDAPAPRNYAQETADTLRTQLELAPQRYAAEAQFAPKYQALQLDLVRQATPELLALYRDQIAPTMGQVEAASRAASRAGDIADIAKLGPQARAAIQGFAPEQTQIADILARNATSGLLAGSQLTPEQQRAAQQQARMASSARGIAQSPNAAFQEALRSQMVGAGLQQQRQQQAMGALQAGQGVYGDVFQQVLGRPSQAFAGSQGFLGQAQGFNPGMLFQPESAYAANIYGGNQQAQMAANAAGASATSGLIGGGLGALGSIGGGAFQGAGSIGGFGKLFGGR</sequence>
<gene>
    <name evidence="1" type="ORF">UFOVP175_38</name>
</gene>
<dbReference type="EMBL" id="LR798221">
    <property type="protein sequence ID" value="CAB5195013.1"/>
    <property type="molecule type" value="Genomic_DNA"/>
</dbReference>
<reference evidence="1" key="1">
    <citation type="submission" date="2020-05" db="EMBL/GenBank/DDBJ databases">
        <authorList>
            <person name="Chiriac C."/>
            <person name="Salcher M."/>
            <person name="Ghai R."/>
            <person name="Kavagutti S V."/>
        </authorList>
    </citation>
    <scope>NUCLEOTIDE SEQUENCE</scope>
</reference>
<accession>A0A6J7WFY5</accession>
<name>A0A6J7WFY5_9CAUD</name>